<dbReference type="Pfam" id="PF03357">
    <property type="entry name" value="Snf7"/>
    <property type="match status" value="1"/>
</dbReference>
<dbReference type="InterPro" id="IPR005024">
    <property type="entry name" value="Snf7_fam"/>
</dbReference>
<gene>
    <name evidence="1" type="ORF">CTI12_AA549100</name>
</gene>
<keyword evidence="2" id="KW-1185">Reference proteome</keyword>
<dbReference type="Proteomes" id="UP000245207">
    <property type="component" value="Unassembled WGS sequence"/>
</dbReference>
<dbReference type="OrthoDB" id="5594417at2759"/>
<dbReference type="GO" id="GO:0007034">
    <property type="term" value="P:vacuolar transport"/>
    <property type="evidence" value="ECO:0007669"/>
    <property type="project" value="InterPro"/>
</dbReference>
<evidence type="ECO:0000313" key="2">
    <source>
        <dbReference type="Proteomes" id="UP000245207"/>
    </source>
</evidence>
<dbReference type="Gene3D" id="6.10.140.1230">
    <property type="match status" value="1"/>
</dbReference>
<dbReference type="PANTHER" id="PTHR10476">
    <property type="entry name" value="CHARGED MULTIVESICULAR BODY PROTEIN"/>
    <property type="match status" value="1"/>
</dbReference>
<comment type="caution">
    <text evidence="1">The sequence shown here is derived from an EMBL/GenBank/DDBJ whole genome shotgun (WGS) entry which is preliminary data.</text>
</comment>
<organism evidence="1 2">
    <name type="scientific">Artemisia annua</name>
    <name type="common">Sweet wormwood</name>
    <dbReference type="NCBI Taxonomy" id="35608"/>
    <lineage>
        <taxon>Eukaryota</taxon>
        <taxon>Viridiplantae</taxon>
        <taxon>Streptophyta</taxon>
        <taxon>Embryophyta</taxon>
        <taxon>Tracheophyta</taxon>
        <taxon>Spermatophyta</taxon>
        <taxon>Magnoliopsida</taxon>
        <taxon>eudicotyledons</taxon>
        <taxon>Gunneridae</taxon>
        <taxon>Pentapetalae</taxon>
        <taxon>asterids</taxon>
        <taxon>campanulids</taxon>
        <taxon>Asterales</taxon>
        <taxon>Asteraceae</taxon>
        <taxon>Asteroideae</taxon>
        <taxon>Anthemideae</taxon>
        <taxon>Artemisiinae</taxon>
        <taxon>Artemisia</taxon>
    </lineage>
</organism>
<dbReference type="STRING" id="35608.A0A2U1KRL1"/>
<proteinExistence type="predicted"/>
<reference evidence="1 2" key="1">
    <citation type="journal article" date="2018" name="Mol. Plant">
        <title>The genome of Artemisia annua provides insight into the evolution of Asteraceae family and artemisinin biosynthesis.</title>
        <authorList>
            <person name="Shen Q."/>
            <person name="Zhang L."/>
            <person name="Liao Z."/>
            <person name="Wang S."/>
            <person name="Yan T."/>
            <person name="Shi P."/>
            <person name="Liu M."/>
            <person name="Fu X."/>
            <person name="Pan Q."/>
            <person name="Wang Y."/>
            <person name="Lv Z."/>
            <person name="Lu X."/>
            <person name="Zhang F."/>
            <person name="Jiang W."/>
            <person name="Ma Y."/>
            <person name="Chen M."/>
            <person name="Hao X."/>
            <person name="Li L."/>
            <person name="Tang Y."/>
            <person name="Lv G."/>
            <person name="Zhou Y."/>
            <person name="Sun X."/>
            <person name="Brodelius P.E."/>
            <person name="Rose J.K.C."/>
            <person name="Tang K."/>
        </authorList>
    </citation>
    <scope>NUCLEOTIDE SEQUENCE [LARGE SCALE GENOMIC DNA]</scope>
    <source>
        <strain evidence="2">cv. Huhao1</strain>
        <tissue evidence="1">Leaf</tissue>
    </source>
</reference>
<protein>
    <submittedName>
        <fullName evidence="1">Vacuolar protein sorting-associated protein 2.3</fullName>
    </submittedName>
</protein>
<name>A0A2U1KRL1_ARTAN</name>
<accession>A0A2U1KRL1</accession>
<dbReference type="AlphaFoldDB" id="A0A2U1KRL1"/>
<sequence>MVFYAFNFFQALVAHSSVANGMKGASKAMSAMNKEMAPTKQMKVMEEFQKQSTQMDMTVTDQKRATLLEEKSASSGTTSAHRVNVSFRFLYN</sequence>
<evidence type="ECO:0000313" key="1">
    <source>
        <dbReference type="EMBL" id="PWA39371.1"/>
    </source>
</evidence>
<dbReference type="EMBL" id="PKPP01014700">
    <property type="protein sequence ID" value="PWA39371.1"/>
    <property type="molecule type" value="Genomic_DNA"/>
</dbReference>